<protein>
    <submittedName>
        <fullName evidence="1">D-ribitol-5-phosphate phosphatase</fullName>
        <ecNumber evidence="1">3.1.3.-</ecNumber>
    </submittedName>
</protein>
<proteinExistence type="predicted"/>
<dbReference type="SFLD" id="SFLDG01129">
    <property type="entry name" value="C1.5:_HAD__Beta-PGM__Phosphata"/>
    <property type="match status" value="1"/>
</dbReference>
<dbReference type="EMBL" id="VSSQ01065742">
    <property type="protein sequence ID" value="MPN18420.1"/>
    <property type="molecule type" value="Genomic_DNA"/>
</dbReference>
<dbReference type="Pfam" id="PF00702">
    <property type="entry name" value="Hydrolase"/>
    <property type="match status" value="1"/>
</dbReference>
<dbReference type="NCBIfam" id="TIGR01509">
    <property type="entry name" value="HAD-SF-IA-v3"/>
    <property type="match status" value="1"/>
</dbReference>
<sequence length="196" mass="22649">MIFDLGGVIYNIDIQKGIDNFKKIGFINADNYIGKFTHSGFFIQWEKGEITPETFRNEIKKLSNNPLTDKQIDDAWCSIMLDIPRERIDLLLALRKKYKLLLLSNTNYIHINRSLPEELAKFGLTMDELFDKCYYSYLLGAIKPHADIFEKLLQDAQVKPEECLFLDDGEKNILTAKSLGFNTYHVTPGESLDFLK</sequence>
<keyword evidence="1" id="KW-0378">Hydrolase</keyword>
<dbReference type="Gene3D" id="3.40.50.1000">
    <property type="entry name" value="HAD superfamily/HAD-like"/>
    <property type="match status" value="1"/>
</dbReference>
<dbReference type="InterPro" id="IPR036412">
    <property type="entry name" value="HAD-like_sf"/>
</dbReference>
<dbReference type="CDD" id="cd02603">
    <property type="entry name" value="HAD_sEH-N_like"/>
    <property type="match status" value="1"/>
</dbReference>
<dbReference type="SFLD" id="SFLDS00003">
    <property type="entry name" value="Haloacid_Dehalogenase"/>
    <property type="match status" value="1"/>
</dbReference>
<comment type="caution">
    <text evidence="1">The sequence shown here is derived from an EMBL/GenBank/DDBJ whole genome shotgun (WGS) entry which is preliminary data.</text>
</comment>
<dbReference type="Gene3D" id="1.10.150.240">
    <property type="entry name" value="Putative phosphatase, domain 2"/>
    <property type="match status" value="1"/>
</dbReference>
<gene>
    <name evidence="1" type="ORF">SDC9_165780</name>
</gene>
<accession>A0A645FXP6</accession>
<dbReference type="InterPro" id="IPR023214">
    <property type="entry name" value="HAD_sf"/>
</dbReference>
<organism evidence="1">
    <name type="scientific">bioreactor metagenome</name>
    <dbReference type="NCBI Taxonomy" id="1076179"/>
    <lineage>
        <taxon>unclassified sequences</taxon>
        <taxon>metagenomes</taxon>
        <taxon>ecological metagenomes</taxon>
    </lineage>
</organism>
<dbReference type="PANTHER" id="PTHR43611:SF3">
    <property type="entry name" value="FLAVIN MONONUCLEOTIDE HYDROLASE 1, CHLOROPLATIC"/>
    <property type="match status" value="1"/>
</dbReference>
<name>A0A645FXP6_9ZZZZ</name>
<dbReference type="EC" id="3.1.3.-" evidence="1"/>
<dbReference type="GO" id="GO:0016787">
    <property type="term" value="F:hydrolase activity"/>
    <property type="evidence" value="ECO:0007669"/>
    <property type="project" value="UniProtKB-KW"/>
</dbReference>
<dbReference type="SUPFAM" id="SSF56784">
    <property type="entry name" value="HAD-like"/>
    <property type="match status" value="1"/>
</dbReference>
<dbReference type="AlphaFoldDB" id="A0A645FXP6"/>
<dbReference type="InterPro" id="IPR006439">
    <property type="entry name" value="HAD-SF_hydro_IA"/>
</dbReference>
<reference evidence="1" key="1">
    <citation type="submission" date="2019-08" db="EMBL/GenBank/DDBJ databases">
        <authorList>
            <person name="Kucharzyk K."/>
            <person name="Murdoch R.W."/>
            <person name="Higgins S."/>
            <person name="Loffler F."/>
        </authorList>
    </citation>
    <scope>NUCLEOTIDE SEQUENCE</scope>
</reference>
<dbReference type="InterPro" id="IPR023198">
    <property type="entry name" value="PGP-like_dom2"/>
</dbReference>
<evidence type="ECO:0000313" key="1">
    <source>
        <dbReference type="EMBL" id="MPN18420.1"/>
    </source>
</evidence>
<dbReference type="PANTHER" id="PTHR43611">
    <property type="entry name" value="ALPHA-D-GLUCOSE 1-PHOSPHATE PHOSPHATASE"/>
    <property type="match status" value="1"/>
</dbReference>